<name>A0ABU9XDP5_9BACI</name>
<feature type="transmembrane region" description="Helical" evidence="8">
    <location>
        <begin position="60"/>
        <end position="83"/>
    </location>
</feature>
<evidence type="ECO:0000313" key="9">
    <source>
        <dbReference type="EMBL" id="MEN2765856.1"/>
    </source>
</evidence>
<sequence>MRRLFLPLILLLLVVLEGVALDILPSNLIDGDLMITPHWVLMFLVLVAIFYDSEETYHSILYAMVFGLLIDIAYTGILGVYMFTYGGVIYIIHGLRNMLHSNIYTILLFGIMGVAAADFIINIIFYVIGIMDALWMDYLMYRLIPSILANSLFVLLFYPLFAKRLAKWREQLS</sequence>
<evidence type="ECO:0000256" key="2">
    <source>
        <dbReference type="ARBA" id="ARBA00007776"/>
    </source>
</evidence>
<keyword evidence="10" id="KW-1185">Reference proteome</keyword>
<feature type="transmembrane region" description="Helical" evidence="8">
    <location>
        <begin position="103"/>
        <end position="127"/>
    </location>
</feature>
<dbReference type="InterPro" id="IPR007227">
    <property type="entry name" value="Cell_shape_determining_MreD"/>
</dbReference>
<proteinExistence type="inferred from homology"/>
<dbReference type="RefSeq" id="WP_345823328.1">
    <property type="nucleotide sequence ID" value="NZ_JBDIML010000001.1"/>
</dbReference>
<evidence type="ECO:0000256" key="5">
    <source>
        <dbReference type="ARBA" id="ARBA00022960"/>
    </source>
</evidence>
<dbReference type="EMBL" id="JBDIML010000001">
    <property type="protein sequence ID" value="MEN2765856.1"/>
    <property type="molecule type" value="Genomic_DNA"/>
</dbReference>
<comment type="similarity">
    <text evidence="2">Belongs to the MreD family.</text>
</comment>
<protein>
    <submittedName>
        <fullName evidence="9">Rod shape-determining protein MreD</fullName>
    </submittedName>
</protein>
<keyword evidence="3" id="KW-1003">Cell membrane</keyword>
<keyword evidence="6 8" id="KW-1133">Transmembrane helix</keyword>
<evidence type="ECO:0000256" key="6">
    <source>
        <dbReference type="ARBA" id="ARBA00022989"/>
    </source>
</evidence>
<feature type="transmembrane region" description="Helical" evidence="8">
    <location>
        <begin position="139"/>
        <end position="161"/>
    </location>
</feature>
<feature type="transmembrane region" description="Helical" evidence="8">
    <location>
        <begin position="36"/>
        <end position="53"/>
    </location>
</feature>
<evidence type="ECO:0000256" key="1">
    <source>
        <dbReference type="ARBA" id="ARBA00004651"/>
    </source>
</evidence>
<organism evidence="9 10">
    <name type="scientific">Ornithinibacillus xuwenensis</name>
    <dbReference type="NCBI Taxonomy" id="3144668"/>
    <lineage>
        <taxon>Bacteria</taxon>
        <taxon>Bacillati</taxon>
        <taxon>Bacillota</taxon>
        <taxon>Bacilli</taxon>
        <taxon>Bacillales</taxon>
        <taxon>Bacillaceae</taxon>
        <taxon>Ornithinibacillus</taxon>
    </lineage>
</organism>
<dbReference type="NCBIfam" id="TIGR03426">
    <property type="entry name" value="shape_MreD"/>
    <property type="match status" value="1"/>
</dbReference>
<comment type="subcellular location">
    <subcellularLocation>
        <location evidence="1">Cell membrane</location>
        <topology evidence="1">Multi-pass membrane protein</topology>
    </subcellularLocation>
</comment>
<dbReference type="Pfam" id="PF04093">
    <property type="entry name" value="MreD"/>
    <property type="match status" value="1"/>
</dbReference>
<evidence type="ECO:0000256" key="7">
    <source>
        <dbReference type="ARBA" id="ARBA00023136"/>
    </source>
</evidence>
<keyword evidence="5" id="KW-0133">Cell shape</keyword>
<dbReference type="Proteomes" id="UP001444625">
    <property type="component" value="Unassembled WGS sequence"/>
</dbReference>
<comment type="caution">
    <text evidence="9">The sequence shown here is derived from an EMBL/GenBank/DDBJ whole genome shotgun (WGS) entry which is preliminary data.</text>
</comment>
<evidence type="ECO:0000256" key="3">
    <source>
        <dbReference type="ARBA" id="ARBA00022475"/>
    </source>
</evidence>
<evidence type="ECO:0000256" key="4">
    <source>
        <dbReference type="ARBA" id="ARBA00022692"/>
    </source>
</evidence>
<evidence type="ECO:0000256" key="8">
    <source>
        <dbReference type="SAM" id="Phobius"/>
    </source>
</evidence>
<keyword evidence="4 8" id="KW-0812">Transmembrane</keyword>
<keyword evidence="7 8" id="KW-0472">Membrane</keyword>
<gene>
    <name evidence="9" type="primary">mreD</name>
    <name evidence="9" type="ORF">ABC228_01530</name>
</gene>
<accession>A0ABU9XDP5</accession>
<evidence type="ECO:0000313" key="10">
    <source>
        <dbReference type="Proteomes" id="UP001444625"/>
    </source>
</evidence>
<reference evidence="9 10" key="1">
    <citation type="submission" date="2024-05" db="EMBL/GenBank/DDBJ databases">
        <authorList>
            <person name="Haq I."/>
            <person name="Ullah Z."/>
            <person name="Ahmad R."/>
            <person name="Li M."/>
            <person name="Tong Y."/>
        </authorList>
    </citation>
    <scope>NUCLEOTIDE SEQUENCE [LARGE SCALE GENOMIC DNA]</scope>
    <source>
        <strain evidence="9 10">16A2E</strain>
    </source>
</reference>